<proteinExistence type="predicted"/>
<keyword evidence="8" id="KW-1185">Reference proteome</keyword>
<dbReference type="GO" id="GO:0007548">
    <property type="term" value="P:sex differentiation"/>
    <property type="evidence" value="ECO:0007669"/>
    <property type="project" value="TreeGrafter"/>
</dbReference>
<keyword evidence="4 5" id="KW-0539">Nucleus</keyword>
<dbReference type="STRING" id="70667.A0A3P7C939"/>
<dbReference type="Proteomes" id="UP000275846">
    <property type="component" value="Unassembled WGS sequence"/>
</dbReference>
<name>A0A3P7C939_SCHSO</name>
<protein>
    <recommendedName>
        <fullName evidence="6">DM domain-containing protein</fullName>
    </recommendedName>
</protein>
<feature type="domain" description="DM" evidence="6">
    <location>
        <begin position="19"/>
        <end position="63"/>
    </location>
</feature>
<accession>A0A3P7C939</accession>
<gene>
    <name evidence="7" type="ORF">SSLN_LOCUS3961</name>
</gene>
<dbReference type="GO" id="GO:0005634">
    <property type="term" value="C:nucleus"/>
    <property type="evidence" value="ECO:0007669"/>
    <property type="project" value="UniProtKB-SubCell"/>
</dbReference>
<comment type="subcellular location">
    <subcellularLocation>
        <location evidence="5">Nucleus</location>
    </subcellularLocation>
</comment>
<dbReference type="PANTHER" id="PTHR12322:SF53">
    <property type="entry name" value="DOUBLESEX-MAB RELATED 11E"/>
    <property type="match status" value="1"/>
</dbReference>
<organism evidence="7 8">
    <name type="scientific">Schistocephalus solidus</name>
    <name type="common">Tapeworm</name>
    <dbReference type="NCBI Taxonomy" id="70667"/>
    <lineage>
        <taxon>Eukaryota</taxon>
        <taxon>Metazoa</taxon>
        <taxon>Spiralia</taxon>
        <taxon>Lophotrochozoa</taxon>
        <taxon>Platyhelminthes</taxon>
        <taxon>Cestoda</taxon>
        <taxon>Eucestoda</taxon>
        <taxon>Diphyllobothriidea</taxon>
        <taxon>Diphyllobothriidae</taxon>
        <taxon>Schistocephalus</taxon>
    </lineage>
</organism>
<keyword evidence="3 5" id="KW-0238">DNA-binding</keyword>
<evidence type="ECO:0000256" key="1">
    <source>
        <dbReference type="ARBA" id="ARBA00022723"/>
    </source>
</evidence>
<evidence type="ECO:0000256" key="2">
    <source>
        <dbReference type="ARBA" id="ARBA00022833"/>
    </source>
</evidence>
<dbReference type="InterPro" id="IPR036407">
    <property type="entry name" value="DM_DNA-bd_sf"/>
</dbReference>
<dbReference type="AlphaFoldDB" id="A0A3P7C939"/>
<dbReference type="Gene3D" id="4.10.1040.10">
    <property type="entry name" value="DM DNA-binding domain"/>
    <property type="match status" value="1"/>
</dbReference>
<reference evidence="7 8" key="1">
    <citation type="submission" date="2018-11" db="EMBL/GenBank/DDBJ databases">
        <authorList>
            <consortium name="Pathogen Informatics"/>
        </authorList>
    </citation>
    <scope>NUCLEOTIDE SEQUENCE [LARGE SCALE GENOMIC DNA]</scope>
    <source>
        <strain evidence="7 8">NST_G2</strain>
    </source>
</reference>
<evidence type="ECO:0000259" key="6">
    <source>
        <dbReference type="PROSITE" id="PS50809"/>
    </source>
</evidence>
<dbReference type="OrthoDB" id="6162476at2759"/>
<dbReference type="GO" id="GO:0000981">
    <property type="term" value="F:DNA-binding transcription factor activity, RNA polymerase II-specific"/>
    <property type="evidence" value="ECO:0007669"/>
    <property type="project" value="TreeGrafter"/>
</dbReference>
<evidence type="ECO:0000256" key="5">
    <source>
        <dbReference type="PROSITE-ProRule" id="PRU00070"/>
    </source>
</evidence>
<dbReference type="InterPro" id="IPR001275">
    <property type="entry name" value="DM_DNA-bd"/>
</dbReference>
<dbReference type="PROSITE" id="PS40000">
    <property type="entry name" value="DM_1"/>
    <property type="match status" value="1"/>
</dbReference>
<dbReference type="PROSITE" id="PS50809">
    <property type="entry name" value="DM_2"/>
    <property type="match status" value="1"/>
</dbReference>
<dbReference type="SMART" id="SM00301">
    <property type="entry name" value="DM"/>
    <property type="match status" value="1"/>
</dbReference>
<evidence type="ECO:0000256" key="3">
    <source>
        <dbReference type="ARBA" id="ARBA00023125"/>
    </source>
</evidence>
<feature type="DNA-binding region" description="DM" evidence="5">
    <location>
        <begin position="19"/>
        <end position="63"/>
    </location>
</feature>
<evidence type="ECO:0000256" key="4">
    <source>
        <dbReference type="ARBA" id="ARBA00023242"/>
    </source>
</evidence>
<sequence>MLDPEARPATDATAVGPHCRRCRNHQVAVTWKGHKKSCPYRNCPCDPCRLINVRKDTEKTLRDMVSSMHLRFQKNGYFSLQINWRAFMGSVNVSSTCDGVPKRLGRPEYRSPSLCSFPHIPVACLNLQLQVRCADAFSPLCSR</sequence>
<keyword evidence="1 5" id="KW-0479">Metal-binding</keyword>
<dbReference type="InterPro" id="IPR026607">
    <property type="entry name" value="DMRT"/>
</dbReference>
<dbReference type="SUPFAM" id="SSF82927">
    <property type="entry name" value="Cysteine-rich DNA binding domain, (DM domain)"/>
    <property type="match status" value="1"/>
</dbReference>
<keyword evidence="2 5" id="KW-0862">Zinc</keyword>
<dbReference type="PANTHER" id="PTHR12322">
    <property type="entry name" value="DOUBLESEX AND MAB-3 RELATED TRANSCRIPTION FACTOR DMRT"/>
    <property type="match status" value="1"/>
</dbReference>
<dbReference type="EMBL" id="UYSU01032703">
    <property type="protein sequence ID" value="VDL90346.1"/>
    <property type="molecule type" value="Genomic_DNA"/>
</dbReference>
<dbReference type="GO" id="GO:0000978">
    <property type="term" value="F:RNA polymerase II cis-regulatory region sequence-specific DNA binding"/>
    <property type="evidence" value="ECO:0007669"/>
    <property type="project" value="TreeGrafter"/>
</dbReference>
<evidence type="ECO:0000313" key="8">
    <source>
        <dbReference type="Proteomes" id="UP000275846"/>
    </source>
</evidence>
<evidence type="ECO:0000313" key="7">
    <source>
        <dbReference type="EMBL" id="VDL90346.1"/>
    </source>
</evidence>
<dbReference type="Pfam" id="PF00751">
    <property type="entry name" value="DM"/>
    <property type="match status" value="1"/>
</dbReference>
<dbReference type="GO" id="GO:0046872">
    <property type="term" value="F:metal ion binding"/>
    <property type="evidence" value="ECO:0007669"/>
    <property type="project" value="UniProtKB-KW"/>
</dbReference>